<feature type="domain" description="N-acetyltransferase" evidence="1">
    <location>
        <begin position="1"/>
        <end position="145"/>
    </location>
</feature>
<dbReference type="OrthoDB" id="510731at2"/>
<dbReference type="Gene3D" id="3.40.630.30">
    <property type="match status" value="1"/>
</dbReference>
<gene>
    <name evidence="2" type="ORF">C4K68_25030</name>
</gene>
<organism evidence="2 3">
    <name type="scientific">Proteobacteria bacterium 228</name>
    <dbReference type="NCBI Taxonomy" id="2083153"/>
    <lineage>
        <taxon>Bacteria</taxon>
        <taxon>Pseudomonadati</taxon>
        <taxon>Pseudomonadota</taxon>
    </lineage>
</organism>
<proteinExistence type="predicted"/>
<dbReference type="Pfam" id="PF00583">
    <property type="entry name" value="Acetyltransf_1"/>
    <property type="match status" value="1"/>
</dbReference>
<dbReference type="EMBL" id="PRLP01000143">
    <property type="protein sequence ID" value="PPC74587.1"/>
    <property type="molecule type" value="Genomic_DNA"/>
</dbReference>
<reference evidence="2 3" key="1">
    <citation type="submission" date="2018-02" db="EMBL/GenBank/DDBJ databases">
        <title>novel marine gammaproteobacteria from coastal saline agro ecosystem.</title>
        <authorList>
            <person name="Krishnan R."/>
            <person name="Ramesh Kumar N."/>
        </authorList>
    </citation>
    <scope>NUCLEOTIDE SEQUENCE [LARGE SCALE GENOMIC DNA]</scope>
    <source>
        <strain evidence="2 3">228</strain>
    </source>
</reference>
<evidence type="ECO:0000313" key="2">
    <source>
        <dbReference type="EMBL" id="PPC74587.1"/>
    </source>
</evidence>
<accession>A0A2S5KIE4</accession>
<comment type="caution">
    <text evidence="2">The sequence shown here is derived from an EMBL/GenBank/DDBJ whole genome shotgun (WGS) entry which is preliminary data.</text>
</comment>
<protein>
    <recommendedName>
        <fullName evidence="1">N-acetyltransferase domain-containing protein</fullName>
    </recommendedName>
</protein>
<dbReference type="InterPro" id="IPR000182">
    <property type="entry name" value="GNAT_dom"/>
</dbReference>
<dbReference type="Proteomes" id="UP000238196">
    <property type="component" value="Unassembled WGS sequence"/>
</dbReference>
<dbReference type="CDD" id="cd04301">
    <property type="entry name" value="NAT_SF"/>
    <property type="match status" value="1"/>
</dbReference>
<name>A0A2S5KIE4_9PROT</name>
<sequence>MHIRQAIPDDATALARLCIHLGSPADNELLTSRMIRLCAMADHRIWVACTPTGHLCGWLHIAIVFSLDCGRQALIQGLGIEAPYQGQGTGRKLLQHAESWIIQQHCTVLLGSADAHQDGRQLFFQAEGFQCQNNQYIYRKSLLRH</sequence>
<dbReference type="InterPro" id="IPR016181">
    <property type="entry name" value="Acyl_CoA_acyltransferase"/>
</dbReference>
<evidence type="ECO:0000313" key="3">
    <source>
        <dbReference type="Proteomes" id="UP000238196"/>
    </source>
</evidence>
<dbReference type="SUPFAM" id="SSF55729">
    <property type="entry name" value="Acyl-CoA N-acyltransferases (Nat)"/>
    <property type="match status" value="1"/>
</dbReference>
<dbReference type="AlphaFoldDB" id="A0A2S5KIE4"/>
<dbReference type="PROSITE" id="PS51186">
    <property type="entry name" value="GNAT"/>
    <property type="match status" value="1"/>
</dbReference>
<evidence type="ECO:0000259" key="1">
    <source>
        <dbReference type="PROSITE" id="PS51186"/>
    </source>
</evidence>
<dbReference type="GO" id="GO:0016747">
    <property type="term" value="F:acyltransferase activity, transferring groups other than amino-acyl groups"/>
    <property type="evidence" value="ECO:0007669"/>
    <property type="project" value="InterPro"/>
</dbReference>